<evidence type="ECO:0000313" key="2">
    <source>
        <dbReference type="Proteomes" id="UP000507222"/>
    </source>
</evidence>
<dbReference type="AlphaFoldDB" id="A0A6J5TX43"/>
<name>A0A6J5TX43_PRUAR</name>
<evidence type="ECO:0000313" key="1">
    <source>
        <dbReference type="EMBL" id="CAB4268611.1"/>
    </source>
</evidence>
<accession>A0A6J5TX43</accession>
<gene>
    <name evidence="1" type="ORF">CURHAP_LOCUS12471</name>
</gene>
<proteinExistence type="predicted"/>
<reference evidence="1 2" key="1">
    <citation type="submission" date="2020-05" db="EMBL/GenBank/DDBJ databases">
        <authorList>
            <person name="Campoy J."/>
            <person name="Schneeberger K."/>
            <person name="Spophaly S."/>
        </authorList>
    </citation>
    <scope>NUCLEOTIDE SEQUENCE [LARGE SCALE GENOMIC DNA]</scope>
    <source>
        <strain evidence="1">PruArmRojPasFocal</strain>
    </source>
</reference>
<sequence length="230" mass="26296">MLQESIIGTFGASNSAHGTNNEVLKIEVLVVGEYDTLRFIREALSRATLDLGLLETKIAFHYSYEDTPFIVSCNALERPNMIVMDHNFVVQLGRGKIKILVGGWHGKKWGSRVDLTVVTVMQAGHVEDEKLNALKEQWKQSDKITSPFPWLIDVVFLREQLNDLKEIPLYFGVSLTLQERRRRFLNRQLGNMKGQVPPLFCADEQFLTRLFVLPPFCEVKAAPKYRGNLF</sequence>
<organism evidence="1 2">
    <name type="scientific">Prunus armeniaca</name>
    <name type="common">Apricot</name>
    <name type="synonym">Armeniaca vulgaris</name>
    <dbReference type="NCBI Taxonomy" id="36596"/>
    <lineage>
        <taxon>Eukaryota</taxon>
        <taxon>Viridiplantae</taxon>
        <taxon>Streptophyta</taxon>
        <taxon>Embryophyta</taxon>
        <taxon>Tracheophyta</taxon>
        <taxon>Spermatophyta</taxon>
        <taxon>Magnoliopsida</taxon>
        <taxon>eudicotyledons</taxon>
        <taxon>Gunneridae</taxon>
        <taxon>Pentapetalae</taxon>
        <taxon>rosids</taxon>
        <taxon>fabids</taxon>
        <taxon>Rosales</taxon>
        <taxon>Rosaceae</taxon>
        <taxon>Amygdaloideae</taxon>
        <taxon>Amygdaleae</taxon>
        <taxon>Prunus</taxon>
    </lineage>
</organism>
<dbReference type="EMBL" id="CAEKDK010000002">
    <property type="protein sequence ID" value="CAB4268611.1"/>
    <property type="molecule type" value="Genomic_DNA"/>
</dbReference>
<dbReference type="Proteomes" id="UP000507222">
    <property type="component" value="Unassembled WGS sequence"/>
</dbReference>
<protein>
    <submittedName>
        <fullName evidence="1">Uncharacterized protein</fullName>
    </submittedName>
</protein>